<dbReference type="PROSITE" id="PS50015">
    <property type="entry name" value="SAP_B"/>
    <property type="match status" value="1"/>
</dbReference>
<dbReference type="Pfam" id="PF03489">
    <property type="entry name" value="SapB_2"/>
    <property type="match status" value="1"/>
</dbReference>
<dbReference type="InterPro" id="IPR008139">
    <property type="entry name" value="SaposinB_dom"/>
</dbReference>
<keyword evidence="2" id="KW-0325">Glycoprotein</keyword>
<proteinExistence type="predicted"/>
<dbReference type="Gene3D" id="1.10.225.10">
    <property type="entry name" value="Saposin-like"/>
    <property type="match status" value="1"/>
</dbReference>
<comment type="caution">
    <text evidence="4">The sequence shown here is derived from an EMBL/GenBank/DDBJ whole genome shotgun (WGS) entry which is preliminary data.</text>
</comment>
<name>A0A5B7JVL0_PORTR</name>
<keyword evidence="1" id="KW-1015">Disulfide bond</keyword>
<feature type="domain" description="Saposin B-type" evidence="3">
    <location>
        <begin position="1"/>
        <end position="85"/>
    </location>
</feature>
<dbReference type="InterPro" id="IPR008138">
    <property type="entry name" value="SapB_2"/>
</dbReference>
<keyword evidence="5" id="KW-1185">Reference proteome</keyword>
<evidence type="ECO:0000256" key="2">
    <source>
        <dbReference type="ARBA" id="ARBA00023180"/>
    </source>
</evidence>
<dbReference type="InterPro" id="IPR011001">
    <property type="entry name" value="Saposin-like"/>
</dbReference>
<dbReference type="SUPFAM" id="SSF47862">
    <property type="entry name" value="Saposin"/>
    <property type="match status" value="1"/>
</dbReference>
<dbReference type="AlphaFoldDB" id="A0A5B7JVL0"/>
<organism evidence="4 5">
    <name type="scientific">Portunus trituberculatus</name>
    <name type="common">Swimming crab</name>
    <name type="synonym">Neptunus trituberculatus</name>
    <dbReference type="NCBI Taxonomy" id="210409"/>
    <lineage>
        <taxon>Eukaryota</taxon>
        <taxon>Metazoa</taxon>
        <taxon>Ecdysozoa</taxon>
        <taxon>Arthropoda</taxon>
        <taxon>Crustacea</taxon>
        <taxon>Multicrustacea</taxon>
        <taxon>Malacostraca</taxon>
        <taxon>Eumalacostraca</taxon>
        <taxon>Eucarida</taxon>
        <taxon>Decapoda</taxon>
        <taxon>Pleocyemata</taxon>
        <taxon>Brachyura</taxon>
        <taxon>Eubrachyura</taxon>
        <taxon>Portunoidea</taxon>
        <taxon>Portunidae</taxon>
        <taxon>Portuninae</taxon>
        <taxon>Portunus</taxon>
    </lineage>
</organism>
<dbReference type="Proteomes" id="UP000324222">
    <property type="component" value="Unassembled WGS sequence"/>
</dbReference>
<gene>
    <name evidence="4" type="primary">PSAP_1</name>
    <name evidence="4" type="ORF">E2C01_091643</name>
</gene>
<sequence>MKIDCVTWPSSLFKGGPLGPWEDIENAVESVCGLMPHHLSEECEDYVEAYGDQVIELLAQEIDPAKNLTLSSQVCQMIHLCPAQPETMPQKEDVSCVMCEYAITQLDKMLGDHKTELGPSLKQLPSYLFI</sequence>
<protein>
    <submittedName>
        <fullName evidence="4">Prosaposin</fullName>
    </submittedName>
</protein>
<dbReference type="InterPro" id="IPR051428">
    <property type="entry name" value="Sphingo_Act-Surfact_Prot"/>
</dbReference>
<reference evidence="4 5" key="1">
    <citation type="submission" date="2019-05" db="EMBL/GenBank/DDBJ databases">
        <title>Another draft genome of Portunus trituberculatus and its Hox gene families provides insights of decapod evolution.</title>
        <authorList>
            <person name="Jeong J.-H."/>
            <person name="Song I."/>
            <person name="Kim S."/>
            <person name="Choi T."/>
            <person name="Kim D."/>
            <person name="Ryu S."/>
            <person name="Kim W."/>
        </authorList>
    </citation>
    <scope>NUCLEOTIDE SEQUENCE [LARGE SCALE GENOMIC DNA]</scope>
    <source>
        <tissue evidence="4">Muscle</tissue>
    </source>
</reference>
<evidence type="ECO:0000313" key="4">
    <source>
        <dbReference type="EMBL" id="MPC96384.1"/>
    </source>
</evidence>
<dbReference type="PANTHER" id="PTHR11480">
    <property type="entry name" value="SAPOSIN-RELATED"/>
    <property type="match status" value="1"/>
</dbReference>
<dbReference type="OrthoDB" id="69496at2759"/>
<dbReference type="EMBL" id="VSRR010105801">
    <property type="protein sequence ID" value="MPC96384.1"/>
    <property type="molecule type" value="Genomic_DNA"/>
</dbReference>
<evidence type="ECO:0000313" key="5">
    <source>
        <dbReference type="Proteomes" id="UP000324222"/>
    </source>
</evidence>
<evidence type="ECO:0000256" key="1">
    <source>
        <dbReference type="ARBA" id="ARBA00023157"/>
    </source>
</evidence>
<accession>A0A5B7JVL0</accession>
<dbReference type="PANTHER" id="PTHR11480:SF3">
    <property type="entry name" value="BCDNA.GH08312"/>
    <property type="match status" value="1"/>
</dbReference>
<evidence type="ECO:0000259" key="3">
    <source>
        <dbReference type="PROSITE" id="PS50015"/>
    </source>
</evidence>